<dbReference type="EMBL" id="PXYV01000003">
    <property type="protein sequence ID" value="PSR23816.1"/>
    <property type="molecule type" value="Genomic_DNA"/>
</dbReference>
<dbReference type="CDD" id="cd01301">
    <property type="entry name" value="rDP_like"/>
    <property type="match status" value="1"/>
</dbReference>
<comment type="caution">
    <text evidence="1">The sequence shown here is derived from an EMBL/GenBank/DDBJ whole genome shotgun (WGS) entry which is preliminary data.</text>
</comment>
<dbReference type="AlphaFoldDB" id="A0A2T2WNL2"/>
<dbReference type="GO" id="GO:0006508">
    <property type="term" value="P:proteolysis"/>
    <property type="evidence" value="ECO:0007669"/>
    <property type="project" value="InterPro"/>
</dbReference>
<reference evidence="1 2" key="1">
    <citation type="journal article" date="2014" name="BMC Genomics">
        <title>Comparison of environmental and isolate Sulfobacillus genomes reveals diverse carbon, sulfur, nitrogen, and hydrogen metabolisms.</title>
        <authorList>
            <person name="Justice N.B."/>
            <person name="Norman A."/>
            <person name="Brown C.T."/>
            <person name="Singh A."/>
            <person name="Thomas B.C."/>
            <person name="Banfield J.F."/>
        </authorList>
    </citation>
    <scope>NUCLEOTIDE SEQUENCE [LARGE SCALE GENOMIC DNA]</scope>
    <source>
        <strain evidence="1">AMDSBA3</strain>
    </source>
</reference>
<dbReference type="InterPro" id="IPR008257">
    <property type="entry name" value="Pept_M19"/>
</dbReference>
<name>A0A2T2WNL2_9FIRM</name>
<organism evidence="1 2">
    <name type="scientific">Sulfobacillus acidophilus</name>
    <dbReference type="NCBI Taxonomy" id="53633"/>
    <lineage>
        <taxon>Bacteria</taxon>
        <taxon>Bacillati</taxon>
        <taxon>Bacillota</taxon>
        <taxon>Clostridia</taxon>
        <taxon>Eubacteriales</taxon>
        <taxon>Clostridiales Family XVII. Incertae Sedis</taxon>
        <taxon>Sulfobacillus</taxon>
    </lineage>
</organism>
<dbReference type="SUPFAM" id="SSF51556">
    <property type="entry name" value="Metallo-dependent hydrolases"/>
    <property type="match status" value="1"/>
</dbReference>
<sequence>MNFHGRQLPLVDTHADSLGSVLRGERHLYEQSEIGQLDFPRMAQVGHTLQFFSLWVEPEYKPERAMHRLLQYVDSFWQEIGGHSEWIIPVIDRASLAQVVSQGKLGAVMSVEGAEGLAADPAMVRILHRLGVRLLSLTWNQRNALADGAGEDPGGGGVSRAGRDVIQEMNRCGMVVDVSHLAEAGFWDVLECSSHPPIASHSNCRALKAHRRNLSDGQIRALAEHGGIQGITFVRDFLGGAEDINRVVDHIMHALDVVGDDRHTALGSDFDGVEQAVTGLEDVTQLPRLAETMSDRGLSDTSIGRVFGTNYLEFFDNAWR</sequence>
<dbReference type="PROSITE" id="PS51365">
    <property type="entry name" value="RENAL_DIPEPTIDASE_2"/>
    <property type="match status" value="1"/>
</dbReference>
<dbReference type="Pfam" id="PF01244">
    <property type="entry name" value="Peptidase_M19"/>
    <property type="match status" value="1"/>
</dbReference>
<proteinExistence type="predicted"/>
<dbReference type="Gene3D" id="3.20.20.140">
    <property type="entry name" value="Metal-dependent hydrolases"/>
    <property type="match status" value="1"/>
</dbReference>
<dbReference type="PANTHER" id="PTHR10443">
    <property type="entry name" value="MICROSOMAL DIPEPTIDASE"/>
    <property type="match status" value="1"/>
</dbReference>
<dbReference type="PANTHER" id="PTHR10443:SF12">
    <property type="entry name" value="DIPEPTIDASE"/>
    <property type="match status" value="1"/>
</dbReference>
<protein>
    <submittedName>
        <fullName evidence="1">Peptidase M19</fullName>
    </submittedName>
</protein>
<evidence type="ECO:0000313" key="1">
    <source>
        <dbReference type="EMBL" id="PSR23816.1"/>
    </source>
</evidence>
<dbReference type="GO" id="GO:0070573">
    <property type="term" value="F:metallodipeptidase activity"/>
    <property type="evidence" value="ECO:0007669"/>
    <property type="project" value="InterPro"/>
</dbReference>
<gene>
    <name evidence="1" type="ORF">C7B45_02040</name>
</gene>
<evidence type="ECO:0000313" key="2">
    <source>
        <dbReference type="Proteomes" id="UP000241848"/>
    </source>
</evidence>
<dbReference type="InterPro" id="IPR032466">
    <property type="entry name" value="Metal_Hydrolase"/>
</dbReference>
<accession>A0A2T2WNL2</accession>
<dbReference type="Proteomes" id="UP000241848">
    <property type="component" value="Unassembled WGS sequence"/>
</dbReference>